<reference evidence="2 3" key="1">
    <citation type="journal article" date="2019" name="Sci. Rep.">
        <title>Orb-weaving spider Araneus ventricosus genome elucidates the spidroin gene catalogue.</title>
        <authorList>
            <person name="Kono N."/>
            <person name="Nakamura H."/>
            <person name="Ohtoshi R."/>
            <person name="Moran D.A.P."/>
            <person name="Shinohara A."/>
            <person name="Yoshida Y."/>
            <person name="Fujiwara M."/>
            <person name="Mori M."/>
            <person name="Tomita M."/>
            <person name="Arakawa K."/>
        </authorList>
    </citation>
    <scope>NUCLEOTIDE SEQUENCE [LARGE SCALE GENOMIC DNA]</scope>
</reference>
<feature type="compositionally biased region" description="Basic residues" evidence="1">
    <location>
        <begin position="8"/>
        <end position="19"/>
    </location>
</feature>
<organism evidence="2 3">
    <name type="scientific">Araneus ventricosus</name>
    <name type="common">Orbweaver spider</name>
    <name type="synonym">Epeira ventricosa</name>
    <dbReference type="NCBI Taxonomy" id="182803"/>
    <lineage>
        <taxon>Eukaryota</taxon>
        <taxon>Metazoa</taxon>
        <taxon>Ecdysozoa</taxon>
        <taxon>Arthropoda</taxon>
        <taxon>Chelicerata</taxon>
        <taxon>Arachnida</taxon>
        <taxon>Araneae</taxon>
        <taxon>Araneomorphae</taxon>
        <taxon>Entelegynae</taxon>
        <taxon>Araneoidea</taxon>
        <taxon>Araneidae</taxon>
        <taxon>Araneus</taxon>
    </lineage>
</organism>
<feature type="region of interest" description="Disordered" evidence="1">
    <location>
        <begin position="1"/>
        <end position="65"/>
    </location>
</feature>
<name>A0A4Y2DB49_ARAVE</name>
<comment type="caution">
    <text evidence="2">The sequence shown here is derived from an EMBL/GenBank/DDBJ whole genome shotgun (WGS) entry which is preliminary data.</text>
</comment>
<protein>
    <submittedName>
        <fullName evidence="2">Uncharacterized protein</fullName>
    </submittedName>
</protein>
<feature type="compositionally biased region" description="Polar residues" evidence="1">
    <location>
        <begin position="117"/>
        <end position="126"/>
    </location>
</feature>
<evidence type="ECO:0000313" key="3">
    <source>
        <dbReference type="Proteomes" id="UP000499080"/>
    </source>
</evidence>
<dbReference type="Proteomes" id="UP000499080">
    <property type="component" value="Unassembled WGS sequence"/>
</dbReference>
<evidence type="ECO:0000313" key="2">
    <source>
        <dbReference type="EMBL" id="GBM13316.1"/>
    </source>
</evidence>
<feature type="region of interest" description="Disordered" evidence="1">
    <location>
        <begin position="91"/>
        <end position="126"/>
    </location>
</feature>
<evidence type="ECO:0000256" key="1">
    <source>
        <dbReference type="SAM" id="MobiDB-lite"/>
    </source>
</evidence>
<accession>A0A4Y2DB49</accession>
<gene>
    <name evidence="2" type="ORF">AVEN_226297_1</name>
</gene>
<dbReference type="EMBL" id="BGPR01000325">
    <property type="protein sequence ID" value="GBM13316.1"/>
    <property type="molecule type" value="Genomic_DNA"/>
</dbReference>
<proteinExistence type="predicted"/>
<sequence length="126" mass="13841">MWFINHTRSSRVNKTKKNATPRTSSLPYSTSSTIILDHGGRAVKSPLQGRRVPSSEPGSIEEPPCKRSWCASSPSGPNAPTMALCESLERGRGLRSRHPTTVQNCKDRPGKNRLILNGTSSRDQLD</sequence>
<dbReference type="AlphaFoldDB" id="A0A4Y2DB49"/>
<keyword evidence="3" id="KW-1185">Reference proteome</keyword>
<feature type="compositionally biased region" description="Polar residues" evidence="1">
    <location>
        <begin position="20"/>
        <end position="34"/>
    </location>
</feature>